<dbReference type="SUPFAM" id="SSF52540">
    <property type="entry name" value="P-loop containing nucleoside triphosphate hydrolases"/>
    <property type="match status" value="1"/>
</dbReference>
<dbReference type="Gene3D" id="1.10.10.160">
    <property type="match status" value="1"/>
</dbReference>
<dbReference type="PANTHER" id="PTHR11070">
    <property type="entry name" value="UVRD / RECB / PCRA DNA HELICASE FAMILY MEMBER"/>
    <property type="match status" value="1"/>
</dbReference>
<name>A0A3B0Y649_9ZZZZ</name>
<keyword evidence="5" id="KW-0067">ATP-binding</keyword>
<comment type="similarity">
    <text evidence="1">Belongs to the helicase family. UvrD subfamily.</text>
</comment>
<gene>
    <name evidence="13" type="ORF">MNBD_GAMMA12-1807</name>
</gene>
<feature type="domain" description="UvrD-like helicase C-terminal" evidence="12">
    <location>
        <begin position="501"/>
        <end position="780"/>
    </location>
</feature>
<dbReference type="Pfam" id="PF12705">
    <property type="entry name" value="PDDEXK_1"/>
    <property type="match status" value="1"/>
</dbReference>
<dbReference type="PANTHER" id="PTHR11070:SF59">
    <property type="entry name" value="DNA 3'-5' HELICASE"/>
    <property type="match status" value="1"/>
</dbReference>
<evidence type="ECO:0000256" key="7">
    <source>
        <dbReference type="ARBA" id="ARBA00034617"/>
    </source>
</evidence>
<evidence type="ECO:0000256" key="6">
    <source>
        <dbReference type="ARBA" id="ARBA00023235"/>
    </source>
</evidence>
<keyword evidence="6" id="KW-0413">Isomerase</keyword>
<dbReference type="GO" id="GO:0000725">
    <property type="term" value="P:recombinational repair"/>
    <property type="evidence" value="ECO:0007669"/>
    <property type="project" value="TreeGrafter"/>
</dbReference>
<feature type="region of interest" description="Disordered" evidence="10">
    <location>
        <begin position="190"/>
        <end position="226"/>
    </location>
</feature>
<evidence type="ECO:0000256" key="9">
    <source>
        <dbReference type="ARBA" id="ARBA00048988"/>
    </source>
</evidence>
<dbReference type="PROSITE" id="PS51198">
    <property type="entry name" value="UVRD_HELICASE_ATP_BIND"/>
    <property type="match status" value="1"/>
</dbReference>
<organism evidence="13">
    <name type="scientific">hydrothermal vent metagenome</name>
    <dbReference type="NCBI Taxonomy" id="652676"/>
    <lineage>
        <taxon>unclassified sequences</taxon>
        <taxon>metagenomes</taxon>
        <taxon>ecological metagenomes</taxon>
    </lineage>
</organism>
<sequence length="1141" mass="128071">MDTFETARLDAELLHRELEDKGIDVCDPAILVTAAIEQLDLEVYWLEAGDPQLKGALAIYDPQAGTICADDAIPNHDRPLLLAHEIGHARLHVDASGCSDNEVDVSASSEASPIGVKRVTDYGAKERRELQANVFARELLIPRYYVRKLYIDNQKTSVEISELLNLPLVLVKQQLLDVLLATPDAEPEILTKSSTSSSLKEDESQQRAANHRDTPFQLQAGPGTGKTRTLVTRIKGLLEENVDPASILVLTFSNSTALELTERISSTVPMVASKIWVGTFHAFGLDLIRRYHDRLDLPSDPRLFDRSDAIAILEEILPTLPLIHYKNLWDPALILKEILSAISRAKDELVNPIKYKKLAEEMRVNANDDDLRVTAEKCLEVAEVYAIYERILFEREAIDFGDLVMRPALLLDNDQEVRSTIQFRHRHILVDEYQDVNRASVRLLQGIVGNGKRLWVVGDSRQSIYRFRGASSFNMTRFSSDFPDGVNDQLEINYRSKKEIVDLYIEFSHGMSASKGALPLKLKSNRGSGKETPQIRRYTNPKDELGGIAASIKELEAQGVSLRDQAVLCRTNSKLTDVAQALEARGIAVLHLGSLFERDEIRDLLSLLSLACDRFGGGLLRVCLMPRYSLSLQDAYFLKELFGGESDPPLSNITRLKSCSNLSTEGHESVLRLIEDLEEFNPSIKPWDLLTTYLLDRTRELVDLSTSTSIEKRMTGIAIWQFLNFVREYAGSHSGSPIYKVLERVRHLVLLNEDRGLRQVPAAMLNMNAVRLMTVHGSKGLEFEAVHIPGLTVSSFPASNKGNKCPPPDGLIENTEALTGKEESKHAFTAEEECLFFVAVSRARTYLRFYLAQTQKSGKNRSSSPYLSKIINKVKEYVAPPVISFNNPIHLVNVTWPDGWEFTQTHVLSYEKCPRKFFYTHALEIGGARKHTPFTQTHNCLYKLIDLISSGDPSERSNEKYIWELFNKIWAEKGPVDHAYTEDYQKIAKTCTSHLISSAEGSTPQKNETFIIDLGTGSISITPDEIAALDNGTVIFRRIRTGKRKEKEEDDLTYSLYKIAGDTHYPGRYQIEAIHLTEGTNGPVTISAKKFTNRQTIIANMLTKVSDNHFPTSPDPVSCPRCQHFFICGARLNGPLQLSTK</sequence>
<dbReference type="GO" id="GO:0016887">
    <property type="term" value="F:ATP hydrolysis activity"/>
    <property type="evidence" value="ECO:0007669"/>
    <property type="project" value="RHEA"/>
</dbReference>
<dbReference type="InterPro" id="IPR014017">
    <property type="entry name" value="DNA_helicase_UvrD-like_C"/>
</dbReference>
<dbReference type="Pfam" id="PF00580">
    <property type="entry name" value="UvrD-helicase"/>
    <property type="match status" value="1"/>
</dbReference>
<dbReference type="InterPro" id="IPR014016">
    <property type="entry name" value="UvrD-like_ATP-bd"/>
</dbReference>
<reference evidence="13" key="1">
    <citation type="submission" date="2018-06" db="EMBL/GenBank/DDBJ databases">
        <authorList>
            <person name="Zhirakovskaya E."/>
        </authorList>
    </citation>
    <scope>NUCLEOTIDE SEQUENCE</scope>
</reference>
<feature type="domain" description="UvrD-like helicase ATP-binding" evidence="11">
    <location>
        <begin position="199"/>
        <end position="497"/>
    </location>
</feature>
<evidence type="ECO:0000256" key="8">
    <source>
        <dbReference type="ARBA" id="ARBA00034808"/>
    </source>
</evidence>
<dbReference type="GO" id="GO:0033202">
    <property type="term" value="C:DNA helicase complex"/>
    <property type="evidence" value="ECO:0007669"/>
    <property type="project" value="TreeGrafter"/>
</dbReference>
<keyword evidence="3 13" id="KW-0378">Hydrolase</keyword>
<dbReference type="InterPro" id="IPR000212">
    <property type="entry name" value="DNA_helicase_UvrD/REP"/>
</dbReference>
<evidence type="ECO:0000256" key="1">
    <source>
        <dbReference type="ARBA" id="ARBA00009922"/>
    </source>
</evidence>
<keyword evidence="2" id="KW-0547">Nucleotide-binding</keyword>
<comment type="catalytic activity">
    <reaction evidence="9">
        <text>ATP + H2O = ADP + phosphate + H(+)</text>
        <dbReference type="Rhea" id="RHEA:13065"/>
        <dbReference type="ChEBI" id="CHEBI:15377"/>
        <dbReference type="ChEBI" id="CHEBI:15378"/>
        <dbReference type="ChEBI" id="CHEBI:30616"/>
        <dbReference type="ChEBI" id="CHEBI:43474"/>
        <dbReference type="ChEBI" id="CHEBI:456216"/>
        <dbReference type="EC" id="5.6.2.4"/>
    </reaction>
</comment>
<dbReference type="PROSITE" id="PS51217">
    <property type="entry name" value="UVRD_HELICASE_CTER"/>
    <property type="match status" value="1"/>
</dbReference>
<protein>
    <recommendedName>
        <fullName evidence="8">DNA 3'-5' helicase</fullName>
        <ecNumber evidence="8">5.6.2.4</ecNumber>
    </recommendedName>
</protein>
<dbReference type="GO" id="GO:0005524">
    <property type="term" value="F:ATP binding"/>
    <property type="evidence" value="ECO:0007669"/>
    <property type="project" value="UniProtKB-KW"/>
</dbReference>
<dbReference type="EMBL" id="UOFL01000033">
    <property type="protein sequence ID" value="VAW71873.1"/>
    <property type="molecule type" value="Genomic_DNA"/>
</dbReference>
<dbReference type="InterPro" id="IPR027417">
    <property type="entry name" value="P-loop_NTPase"/>
</dbReference>
<evidence type="ECO:0000256" key="4">
    <source>
        <dbReference type="ARBA" id="ARBA00022806"/>
    </source>
</evidence>
<accession>A0A3B0Y649</accession>
<keyword evidence="4 13" id="KW-0347">Helicase</keyword>
<evidence type="ECO:0000256" key="3">
    <source>
        <dbReference type="ARBA" id="ARBA00022801"/>
    </source>
</evidence>
<dbReference type="GO" id="GO:0003677">
    <property type="term" value="F:DNA binding"/>
    <property type="evidence" value="ECO:0007669"/>
    <property type="project" value="InterPro"/>
</dbReference>
<dbReference type="GO" id="GO:0043138">
    <property type="term" value="F:3'-5' DNA helicase activity"/>
    <property type="evidence" value="ECO:0007669"/>
    <property type="project" value="UniProtKB-EC"/>
</dbReference>
<evidence type="ECO:0000313" key="13">
    <source>
        <dbReference type="EMBL" id="VAW71873.1"/>
    </source>
</evidence>
<feature type="compositionally biased region" description="Basic and acidic residues" evidence="10">
    <location>
        <begin position="199"/>
        <end position="214"/>
    </location>
</feature>
<evidence type="ECO:0000259" key="11">
    <source>
        <dbReference type="PROSITE" id="PS51198"/>
    </source>
</evidence>
<dbReference type="EC" id="5.6.2.4" evidence="8"/>
<dbReference type="InterPro" id="IPR038726">
    <property type="entry name" value="PDDEXK_AddAB-type"/>
</dbReference>
<evidence type="ECO:0000256" key="2">
    <source>
        <dbReference type="ARBA" id="ARBA00022741"/>
    </source>
</evidence>
<evidence type="ECO:0000259" key="12">
    <source>
        <dbReference type="PROSITE" id="PS51217"/>
    </source>
</evidence>
<dbReference type="Gene3D" id="3.40.50.300">
    <property type="entry name" value="P-loop containing nucleotide triphosphate hydrolases"/>
    <property type="match status" value="2"/>
</dbReference>
<dbReference type="CDD" id="cd17932">
    <property type="entry name" value="DEXQc_UvrD"/>
    <property type="match status" value="1"/>
</dbReference>
<dbReference type="Gene3D" id="1.10.486.10">
    <property type="entry name" value="PCRA, domain 4"/>
    <property type="match status" value="1"/>
</dbReference>
<dbReference type="AlphaFoldDB" id="A0A3B0Y649"/>
<evidence type="ECO:0000256" key="10">
    <source>
        <dbReference type="SAM" id="MobiDB-lite"/>
    </source>
</evidence>
<comment type="catalytic activity">
    <reaction evidence="7">
        <text>Couples ATP hydrolysis with the unwinding of duplex DNA by translocating in the 3'-5' direction.</text>
        <dbReference type="EC" id="5.6.2.4"/>
    </reaction>
</comment>
<dbReference type="Pfam" id="PF13361">
    <property type="entry name" value="UvrD_C"/>
    <property type="match status" value="2"/>
</dbReference>
<proteinExistence type="inferred from homology"/>
<dbReference type="GO" id="GO:0005829">
    <property type="term" value="C:cytosol"/>
    <property type="evidence" value="ECO:0007669"/>
    <property type="project" value="TreeGrafter"/>
</dbReference>
<evidence type="ECO:0000256" key="5">
    <source>
        <dbReference type="ARBA" id="ARBA00022840"/>
    </source>
</evidence>
<dbReference type="InterPro" id="IPR013986">
    <property type="entry name" value="DExx_box_DNA_helicase_dom_sf"/>
</dbReference>
<dbReference type="Gene3D" id="1.10.10.2910">
    <property type="match status" value="1"/>
</dbReference>